<dbReference type="Pfam" id="PF22799">
    <property type="entry name" value="PIR1-like_C"/>
    <property type="match status" value="1"/>
</dbReference>
<sequence>MKTVGTIAAIAVGANALVARDATCCFGLTASGGASGTIGQLGDGQNRIGGGLPPAQFCIDSSGGIKDSSGRGCILTPPTSQFQCDQGAAPTNGFSISPEGTLLYQGSSHFVACETGDNGELNLYTNPPSNAVTGCKEITLTASGCKGQGSGSSSSSSVSPSPHSSASLAPHSSAPVPHSSAPVPHSSAPAPQSSTPAESSTPAPHSSAPAETSAPSSKSSAPGPQSSAPVPGSSAKPTPTETHASTSTPQPSASSSGCPTNLSGTYEYPHLIVPIDSSAPSKAYGTSYNGTVTSTVSSIFNFDIPASDSGKQCSLVFLFPEKKDLETSSYSFSGNGAIDFAQLQSPATQSTTYSNAPAVKTDYGVTTVSPGNSYRIATFSCPAGETVAFEMKNAGTTNLNFFEDYNPSPLGLYITVC</sequence>
<evidence type="ECO:0000256" key="1">
    <source>
        <dbReference type="SAM" id="MobiDB-lite"/>
    </source>
</evidence>
<feature type="region of interest" description="Disordered" evidence="1">
    <location>
        <begin position="144"/>
        <end position="261"/>
    </location>
</feature>
<dbReference type="PANTHER" id="PTHR39613">
    <property type="entry name" value="ANCHORED CELL WALL PROTEIN, PUTATIVE (AFU_ORTHOLOGUE AFUA_4G08960)-RELATED"/>
    <property type="match status" value="1"/>
</dbReference>
<feature type="domain" description="Cell wall mannoprotein PIR1-like C-terminal" evidence="3">
    <location>
        <begin position="63"/>
        <end position="137"/>
    </location>
</feature>
<evidence type="ECO:0000259" key="2">
    <source>
        <dbReference type="Pfam" id="PF09792"/>
    </source>
</evidence>
<organism evidence="4 5">
    <name type="scientific">Rasamsonia emersonii (strain ATCC 16479 / CBS 393.64 / IMI 116815)</name>
    <dbReference type="NCBI Taxonomy" id="1408163"/>
    <lineage>
        <taxon>Eukaryota</taxon>
        <taxon>Fungi</taxon>
        <taxon>Dikarya</taxon>
        <taxon>Ascomycota</taxon>
        <taxon>Pezizomycotina</taxon>
        <taxon>Eurotiomycetes</taxon>
        <taxon>Eurotiomycetidae</taxon>
        <taxon>Eurotiales</taxon>
        <taxon>Trichocomaceae</taxon>
        <taxon>Rasamsonia</taxon>
    </lineage>
</organism>
<reference evidence="4 5" key="1">
    <citation type="submission" date="2015-04" db="EMBL/GenBank/DDBJ databases">
        <authorList>
            <person name="Heijne W.H."/>
            <person name="Fedorova N.D."/>
            <person name="Nierman W.C."/>
            <person name="Vollebregt A.W."/>
            <person name="Zhao Z."/>
            <person name="Wu L."/>
            <person name="Kumar M."/>
            <person name="Stam H."/>
            <person name="van den Berg M.A."/>
            <person name="Pel H.J."/>
        </authorList>
    </citation>
    <scope>NUCLEOTIDE SEQUENCE [LARGE SCALE GENOMIC DNA]</scope>
    <source>
        <strain evidence="4 5">CBS 393.64</strain>
    </source>
</reference>
<feature type="domain" description="Ubiquitin 3 binding protein But2 C-terminal" evidence="2">
    <location>
        <begin position="267"/>
        <end position="407"/>
    </location>
</feature>
<dbReference type="EMBL" id="LASV01000121">
    <property type="protein sequence ID" value="KKA22861.1"/>
    <property type="molecule type" value="Genomic_DNA"/>
</dbReference>
<comment type="caution">
    <text evidence="4">The sequence shown here is derived from an EMBL/GenBank/DDBJ whole genome shotgun (WGS) entry which is preliminary data.</text>
</comment>
<dbReference type="OrthoDB" id="4657524at2759"/>
<name>A0A0F4YYE2_RASE3</name>
<evidence type="ECO:0000259" key="3">
    <source>
        <dbReference type="Pfam" id="PF22799"/>
    </source>
</evidence>
<dbReference type="AlphaFoldDB" id="A0A0F4YYE2"/>
<feature type="compositionally biased region" description="Low complexity" evidence="1">
    <location>
        <begin position="151"/>
        <end position="235"/>
    </location>
</feature>
<dbReference type="STRING" id="1408163.A0A0F4YYE2"/>
<dbReference type="InterPro" id="IPR018620">
    <property type="entry name" value="Ubiquitin3-bd_protein_But2_C"/>
</dbReference>
<dbReference type="Proteomes" id="UP000053958">
    <property type="component" value="Unassembled WGS sequence"/>
</dbReference>
<protein>
    <submittedName>
        <fullName evidence="4">GPI anchored cell wall protein</fullName>
    </submittedName>
</protein>
<feature type="compositionally biased region" description="Low complexity" evidence="1">
    <location>
        <begin position="244"/>
        <end position="256"/>
    </location>
</feature>
<dbReference type="PANTHER" id="PTHR39613:SF1">
    <property type="entry name" value="ANCHORED CELL WALL PROTEIN, PUTATIVE (AFU_ORTHOLOGUE AFUA_4G08960)-RELATED"/>
    <property type="match status" value="1"/>
</dbReference>
<evidence type="ECO:0000313" key="5">
    <source>
        <dbReference type="Proteomes" id="UP000053958"/>
    </source>
</evidence>
<evidence type="ECO:0000313" key="4">
    <source>
        <dbReference type="EMBL" id="KKA22861.1"/>
    </source>
</evidence>
<dbReference type="RefSeq" id="XP_013329473.1">
    <property type="nucleotide sequence ID" value="XM_013474019.1"/>
</dbReference>
<dbReference type="Pfam" id="PF09792">
    <property type="entry name" value="But2"/>
    <property type="match status" value="1"/>
</dbReference>
<dbReference type="InterPro" id="IPR054508">
    <property type="entry name" value="PIR1-like_C"/>
</dbReference>
<proteinExistence type="predicted"/>
<gene>
    <name evidence="4" type="ORF">T310_3117</name>
</gene>
<accession>A0A0F4YYE2</accession>
<keyword evidence="5" id="KW-1185">Reference proteome</keyword>
<dbReference type="GeneID" id="25315467"/>